<gene>
    <name evidence="6" type="ORF">GCM10020369_84700</name>
</gene>
<evidence type="ECO:0000256" key="4">
    <source>
        <dbReference type="SAM" id="MobiDB-lite"/>
    </source>
</evidence>
<comment type="similarity">
    <text evidence="3">Belongs to the acetyltransferase family. RimJ subfamily.</text>
</comment>
<dbReference type="PANTHER" id="PTHR43792:SF8">
    <property type="entry name" value="[RIBOSOMAL PROTEIN US5]-ALANINE N-ACETYLTRANSFERASE"/>
    <property type="match status" value="1"/>
</dbReference>
<organism evidence="6 7">
    <name type="scientific">Cryptosporangium minutisporangium</name>
    <dbReference type="NCBI Taxonomy" id="113569"/>
    <lineage>
        <taxon>Bacteria</taxon>
        <taxon>Bacillati</taxon>
        <taxon>Actinomycetota</taxon>
        <taxon>Actinomycetes</taxon>
        <taxon>Cryptosporangiales</taxon>
        <taxon>Cryptosporangiaceae</taxon>
        <taxon>Cryptosporangium</taxon>
    </lineage>
</organism>
<evidence type="ECO:0000313" key="6">
    <source>
        <dbReference type="EMBL" id="GAA3399308.1"/>
    </source>
</evidence>
<dbReference type="InterPro" id="IPR051531">
    <property type="entry name" value="N-acetyltransferase"/>
</dbReference>
<dbReference type="Proteomes" id="UP001501676">
    <property type="component" value="Unassembled WGS sequence"/>
</dbReference>
<dbReference type="PANTHER" id="PTHR43792">
    <property type="entry name" value="GNAT FAMILY, PUTATIVE (AFU_ORTHOLOGUE AFUA_3G00765)-RELATED-RELATED"/>
    <property type="match status" value="1"/>
</dbReference>
<evidence type="ECO:0000259" key="5">
    <source>
        <dbReference type="Pfam" id="PF13302"/>
    </source>
</evidence>
<dbReference type="InterPro" id="IPR000182">
    <property type="entry name" value="GNAT_dom"/>
</dbReference>
<dbReference type="Gene3D" id="3.40.630.30">
    <property type="match status" value="1"/>
</dbReference>
<evidence type="ECO:0000313" key="7">
    <source>
        <dbReference type="Proteomes" id="UP001501676"/>
    </source>
</evidence>
<dbReference type="EMBL" id="BAAAYN010000129">
    <property type="protein sequence ID" value="GAA3399308.1"/>
    <property type="molecule type" value="Genomic_DNA"/>
</dbReference>
<comment type="caution">
    <text evidence="6">The sequence shown here is derived from an EMBL/GenBank/DDBJ whole genome shotgun (WGS) entry which is preliminary data.</text>
</comment>
<feature type="region of interest" description="Disordered" evidence="4">
    <location>
        <begin position="1"/>
        <end position="29"/>
    </location>
</feature>
<keyword evidence="7" id="KW-1185">Reference proteome</keyword>
<dbReference type="InterPro" id="IPR016181">
    <property type="entry name" value="Acyl_CoA_acyltransferase"/>
</dbReference>
<accession>A0ABP6TES6</accession>
<keyword evidence="1" id="KW-0808">Transferase</keyword>
<evidence type="ECO:0000256" key="2">
    <source>
        <dbReference type="ARBA" id="ARBA00023315"/>
    </source>
</evidence>
<feature type="domain" description="N-acetyltransferase" evidence="5">
    <location>
        <begin position="36"/>
        <end position="93"/>
    </location>
</feature>
<reference evidence="7" key="1">
    <citation type="journal article" date="2019" name="Int. J. Syst. Evol. Microbiol.">
        <title>The Global Catalogue of Microorganisms (GCM) 10K type strain sequencing project: providing services to taxonomists for standard genome sequencing and annotation.</title>
        <authorList>
            <consortium name="The Broad Institute Genomics Platform"/>
            <consortium name="The Broad Institute Genome Sequencing Center for Infectious Disease"/>
            <person name="Wu L."/>
            <person name="Ma J."/>
        </authorList>
    </citation>
    <scope>NUCLEOTIDE SEQUENCE [LARGE SCALE GENOMIC DNA]</scope>
    <source>
        <strain evidence="7">JCM 9458</strain>
    </source>
</reference>
<sequence>MALTEEAAGRSLSLANREPCQRARRPGQPEPIIRGALQSASIGYWVGAAHTGRGFATAAVAQAVGLAFDQLQLHRMQAEILVHNAASEAVCARTAYSSTEPHPPT</sequence>
<evidence type="ECO:0000256" key="1">
    <source>
        <dbReference type="ARBA" id="ARBA00022679"/>
    </source>
</evidence>
<proteinExistence type="inferred from homology"/>
<dbReference type="Pfam" id="PF13302">
    <property type="entry name" value="Acetyltransf_3"/>
    <property type="match status" value="1"/>
</dbReference>
<dbReference type="RefSeq" id="WP_345734029.1">
    <property type="nucleotide sequence ID" value="NZ_BAAAYN010000129.1"/>
</dbReference>
<keyword evidence="2" id="KW-0012">Acyltransferase</keyword>
<evidence type="ECO:0000256" key="3">
    <source>
        <dbReference type="ARBA" id="ARBA00038502"/>
    </source>
</evidence>
<name>A0ABP6TES6_9ACTN</name>
<protein>
    <recommendedName>
        <fullName evidence="5">N-acetyltransferase domain-containing protein</fullName>
    </recommendedName>
</protein>
<dbReference type="SUPFAM" id="SSF55729">
    <property type="entry name" value="Acyl-CoA N-acyltransferases (Nat)"/>
    <property type="match status" value="1"/>
</dbReference>